<organism evidence="1 2">
    <name type="scientific">Leptospira santarosai serovar Shermani str. LT 821</name>
    <dbReference type="NCBI Taxonomy" id="758847"/>
    <lineage>
        <taxon>Bacteria</taxon>
        <taxon>Pseudomonadati</taxon>
        <taxon>Spirochaetota</taxon>
        <taxon>Spirochaetia</taxon>
        <taxon>Leptospirales</taxon>
        <taxon>Leptospiraceae</taxon>
        <taxon>Leptospira</taxon>
    </lineage>
</organism>
<dbReference type="EMBL" id="CP006694">
    <property type="protein sequence ID" value="EKT86326.1"/>
    <property type="molecule type" value="Genomic_DNA"/>
</dbReference>
<gene>
    <name evidence="1" type="ORF">LSS_13294</name>
</gene>
<proteinExistence type="predicted"/>
<dbReference type="KEGG" id="lst:LSS_13294"/>
<evidence type="ECO:0000313" key="1">
    <source>
        <dbReference type="EMBL" id="EKT86326.1"/>
    </source>
</evidence>
<evidence type="ECO:0000313" key="2">
    <source>
        <dbReference type="Proteomes" id="UP000035800"/>
    </source>
</evidence>
<dbReference type="AlphaFoldDB" id="K8XZS0"/>
<reference evidence="1 2" key="2">
    <citation type="journal article" date="2014" name="Emerg. Microbes Infect.">
        <title>Potential impact on kidney infection: a whole-genome analysis of Leptospira santarosai serovar Shermani.</title>
        <authorList>
            <person name="Chou L.F."/>
            <person name="Chen T.W."/>
            <person name="Ko Y.C."/>
            <person name="Pan M.J."/>
            <person name="Tian Y.C."/>
            <person name="Chiu C.H."/>
            <person name="Tang P."/>
            <person name="Hung C.C."/>
            <person name="Yang C.W."/>
        </authorList>
    </citation>
    <scope>NUCLEOTIDE SEQUENCE</scope>
    <source>
        <strain evidence="1 2">LT 821</strain>
    </source>
</reference>
<accession>K8XZS0</accession>
<protein>
    <submittedName>
        <fullName evidence="1">Uncharacterized protein</fullName>
    </submittedName>
</protein>
<name>K8XZS0_9LEPT</name>
<dbReference type="Proteomes" id="UP000035800">
    <property type="component" value="Chromosome I"/>
</dbReference>
<reference evidence="1 2" key="1">
    <citation type="journal article" date="2012" name="Gene">
        <title>Sequence of Leptospira santarosai serovar Shermani genome and prediction of virulence-associated genes.</title>
        <authorList>
            <person name="Chou L.F."/>
            <person name="Chen Y.T."/>
            <person name="Lu C.W."/>
            <person name="Ko Y.C."/>
            <person name="Tang C.Y."/>
            <person name="Pan M.J."/>
            <person name="Tian Y.C."/>
            <person name="Chiu C.H."/>
            <person name="Hung C.C."/>
            <person name="Yang C.W."/>
        </authorList>
    </citation>
    <scope>NUCLEOTIDE SEQUENCE [LARGE SCALE GENOMIC DNA]</scope>
    <source>
        <strain evidence="1">LT 821</strain>
    </source>
</reference>
<dbReference type="PATRIC" id="fig|758847.3.peg.2785"/>
<sequence length="56" mass="6321">MNVSSEGVQMAISYGNLILESLPLDFVEISYPLEILSYFFEKISNYTGVYPKISPL</sequence>